<comment type="subcellular location">
    <subcellularLocation>
        <location evidence="1 5">Cell membrane</location>
        <topology evidence="1 5">Multi-pass membrane protein</topology>
    </subcellularLocation>
</comment>
<keyword evidence="4 5" id="KW-0472">Membrane</keyword>
<evidence type="ECO:0000256" key="1">
    <source>
        <dbReference type="ARBA" id="ARBA00004651"/>
    </source>
</evidence>
<dbReference type="KEGG" id="dak:DaAHT2_1573"/>
<dbReference type="InterPro" id="IPR000515">
    <property type="entry name" value="MetI-like"/>
</dbReference>
<dbReference type="GO" id="GO:0005886">
    <property type="term" value="C:plasma membrane"/>
    <property type="evidence" value="ECO:0007669"/>
    <property type="project" value="UniProtKB-SubCell"/>
</dbReference>
<dbReference type="PANTHER" id="PTHR43376">
    <property type="entry name" value="OLIGOPEPTIDE TRANSPORT SYSTEM PERMEASE PROTEIN"/>
    <property type="match status" value="1"/>
</dbReference>
<proteinExistence type="inferred from homology"/>
<dbReference type="Gene3D" id="1.10.3720.10">
    <property type="entry name" value="MetI-like"/>
    <property type="match status" value="1"/>
</dbReference>
<dbReference type="EMBL" id="CP001940">
    <property type="protein sequence ID" value="ADH86268.1"/>
    <property type="molecule type" value="Genomic_DNA"/>
</dbReference>
<dbReference type="eggNOG" id="COG0601">
    <property type="taxonomic scope" value="Bacteria"/>
</dbReference>
<organism evidence="7 8">
    <name type="scientific">Desulfurivibrio alkaliphilus (strain DSM 19089 / UNIQEM U267 / AHT2)</name>
    <dbReference type="NCBI Taxonomy" id="589865"/>
    <lineage>
        <taxon>Bacteria</taxon>
        <taxon>Pseudomonadati</taxon>
        <taxon>Thermodesulfobacteriota</taxon>
        <taxon>Desulfobulbia</taxon>
        <taxon>Desulfobulbales</taxon>
        <taxon>Desulfobulbaceae</taxon>
        <taxon>Desulfurivibrio</taxon>
    </lineage>
</organism>
<keyword evidence="5" id="KW-0813">Transport</keyword>
<sequence>MSVLWRRGVVYLLAALAIVYVGYRLPGLLPGDYVTTVYGGAEVVLTADQEQLLRARYAAADNFFSYLQNLLLLDWGESWAHKTPVFTLIMAALPWTLLLMGGAHLLATALGMIAGVEAAWRRGGRLEKAGVGSMTLLQGVPELALGVVLLLVFSYQLGWLPAGGGLSAYAEAGTGGLLLDLLRHLLLPLATLVLAWFPGNFLLARASMVLVLRQPFLVTARAKGLPPWRVRYRHAARNVLLPLVTRFGLRLAFMVTGALVVETLFAYPGLGTLLYQAISLRDLPLVQGIVLAAILALLAVNLGLELLYGRLDPRTW</sequence>
<comment type="similarity">
    <text evidence="5">Belongs to the binding-protein-dependent transport system permease family.</text>
</comment>
<evidence type="ECO:0000313" key="7">
    <source>
        <dbReference type="EMBL" id="ADH86268.1"/>
    </source>
</evidence>
<feature type="transmembrane region" description="Helical" evidence="5">
    <location>
        <begin position="135"/>
        <end position="157"/>
    </location>
</feature>
<dbReference type="AlphaFoldDB" id="D6Z3Z3"/>
<dbReference type="PANTHER" id="PTHR43376:SF1">
    <property type="entry name" value="OLIGOPEPTIDE TRANSPORT SYSTEM PERMEASE PROTEIN"/>
    <property type="match status" value="1"/>
</dbReference>
<dbReference type="Proteomes" id="UP000001508">
    <property type="component" value="Chromosome"/>
</dbReference>
<dbReference type="OrthoDB" id="9778910at2"/>
<protein>
    <submittedName>
        <fullName evidence="7">Binding-protein-dependent transport systems inner membrane component</fullName>
    </submittedName>
</protein>
<dbReference type="InterPro" id="IPR035906">
    <property type="entry name" value="MetI-like_sf"/>
</dbReference>
<evidence type="ECO:0000256" key="5">
    <source>
        <dbReference type="RuleBase" id="RU363032"/>
    </source>
</evidence>
<evidence type="ECO:0000259" key="6">
    <source>
        <dbReference type="PROSITE" id="PS50928"/>
    </source>
</evidence>
<keyword evidence="3 5" id="KW-1133">Transmembrane helix</keyword>
<evidence type="ECO:0000256" key="4">
    <source>
        <dbReference type="ARBA" id="ARBA00023136"/>
    </source>
</evidence>
<dbReference type="Pfam" id="PF00528">
    <property type="entry name" value="BPD_transp_1"/>
    <property type="match status" value="1"/>
</dbReference>
<name>D6Z3Z3_DESAT</name>
<dbReference type="GO" id="GO:0055085">
    <property type="term" value="P:transmembrane transport"/>
    <property type="evidence" value="ECO:0007669"/>
    <property type="project" value="InterPro"/>
</dbReference>
<keyword evidence="8" id="KW-1185">Reference proteome</keyword>
<dbReference type="FunCoup" id="D6Z3Z3">
    <property type="interactions" value="283"/>
</dbReference>
<dbReference type="InParanoid" id="D6Z3Z3"/>
<feature type="transmembrane region" description="Helical" evidence="5">
    <location>
        <begin position="185"/>
        <end position="204"/>
    </location>
</feature>
<keyword evidence="2 5" id="KW-0812">Transmembrane</keyword>
<dbReference type="SUPFAM" id="SSF161098">
    <property type="entry name" value="MetI-like"/>
    <property type="match status" value="1"/>
</dbReference>
<feature type="transmembrane region" description="Helical" evidence="5">
    <location>
        <begin position="85"/>
        <end position="114"/>
    </location>
</feature>
<feature type="transmembrane region" description="Helical" evidence="5">
    <location>
        <begin position="247"/>
        <end position="267"/>
    </location>
</feature>
<reference evidence="8" key="1">
    <citation type="submission" date="2010-02" db="EMBL/GenBank/DDBJ databases">
        <title>Complete sequence of Desulfurivibrio alkaliphilus AHT2.</title>
        <authorList>
            <consortium name="US DOE Joint Genome Institute"/>
            <person name="Pitluck S."/>
            <person name="Chertkov O."/>
            <person name="Detter J.C."/>
            <person name="Han C."/>
            <person name="Tapia R."/>
            <person name="Larimer F."/>
            <person name="Land M."/>
            <person name="Hauser L."/>
            <person name="Kyrpides N."/>
            <person name="Mikhailova N."/>
            <person name="Sorokin D.Y."/>
            <person name="Muyzer G."/>
            <person name="Woyke T."/>
        </authorList>
    </citation>
    <scope>NUCLEOTIDE SEQUENCE [LARGE SCALE GENOMIC DNA]</scope>
    <source>
        <strain evidence="8">DSM 19089 / UNIQEM U267 / AHT2</strain>
    </source>
</reference>
<feature type="domain" description="ABC transmembrane type-1" evidence="6">
    <location>
        <begin position="93"/>
        <end position="308"/>
    </location>
</feature>
<gene>
    <name evidence="7" type="ordered locus">DaAHT2_1573</name>
</gene>
<dbReference type="CDD" id="cd06261">
    <property type="entry name" value="TM_PBP2"/>
    <property type="match status" value="1"/>
</dbReference>
<dbReference type="PROSITE" id="PS50928">
    <property type="entry name" value="ABC_TM1"/>
    <property type="match status" value="1"/>
</dbReference>
<accession>D6Z3Z3</accession>
<evidence type="ECO:0000256" key="2">
    <source>
        <dbReference type="ARBA" id="ARBA00022692"/>
    </source>
</evidence>
<evidence type="ECO:0000256" key="3">
    <source>
        <dbReference type="ARBA" id="ARBA00022989"/>
    </source>
</evidence>
<feature type="transmembrane region" description="Helical" evidence="5">
    <location>
        <begin position="287"/>
        <end position="308"/>
    </location>
</feature>
<dbReference type="HOGENOM" id="CLU_036879_1_0_7"/>
<evidence type="ECO:0000313" key="8">
    <source>
        <dbReference type="Proteomes" id="UP000001508"/>
    </source>
</evidence>
<dbReference type="STRING" id="589865.DaAHT2_1573"/>